<dbReference type="InterPro" id="IPR020845">
    <property type="entry name" value="AMP-binding_CS"/>
</dbReference>
<dbReference type="InterPro" id="IPR010071">
    <property type="entry name" value="AA_adenyl_dom"/>
</dbReference>
<dbReference type="SMART" id="SM00823">
    <property type="entry name" value="PKS_PP"/>
    <property type="match status" value="2"/>
</dbReference>
<dbReference type="InterPro" id="IPR006162">
    <property type="entry name" value="Ppantetheine_attach_site"/>
</dbReference>
<dbReference type="GO" id="GO:0003824">
    <property type="term" value="F:catalytic activity"/>
    <property type="evidence" value="ECO:0007669"/>
    <property type="project" value="InterPro"/>
</dbReference>
<dbReference type="GO" id="GO:0017000">
    <property type="term" value="P:antibiotic biosynthetic process"/>
    <property type="evidence" value="ECO:0007669"/>
    <property type="project" value="UniProtKB-KW"/>
</dbReference>
<dbReference type="SUPFAM" id="SSF47336">
    <property type="entry name" value="ACP-like"/>
    <property type="match status" value="2"/>
</dbReference>
<dbReference type="PROSITE" id="PS00012">
    <property type="entry name" value="PHOSPHOPANTETHEINE"/>
    <property type="match status" value="2"/>
</dbReference>
<dbReference type="InterPro" id="IPR029058">
    <property type="entry name" value="AB_hydrolase_fold"/>
</dbReference>
<dbReference type="FunFam" id="1.10.1200.10:FF:000005">
    <property type="entry name" value="Nonribosomal peptide synthetase 1"/>
    <property type="match status" value="2"/>
</dbReference>
<dbReference type="Gene3D" id="1.10.1200.10">
    <property type="entry name" value="ACP-like"/>
    <property type="match status" value="1"/>
</dbReference>
<accession>A0A6L6WRM4</accession>
<dbReference type="GO" id="GO:0044550">
    <property type="term" value="P:secondary metabolite biosynthetic process"/>
    <property type="evidence" value="ECO:0007669"/>
    <property type="project" value="UniProtKB-ARBA"/>
</dbReference>
<dbReference type="FunFam" id="2.30.38.10:FF:000001">
    <property type="entry name" value="Non-ribosomal peptide synthetase PvdI"/>
    <property type="match status" value="1"/>
</dbReference>
<evidence type="ECO:0000259" key="7">
    <source>
        <dbReference type="PROSITE" id="PS50075"/>
    </source>
</evidence>
<keyword evidence="9" id="KW-1185">Reference proteome</keyword>
<evidence type="ECO:0000256" key="1">
    <source>
        <dbReference type="ARBA" id="ARBA00001957"/>
    </source>
</evidence>
<dbReference type="PANTHER" id="PTHR45527:SF1">
    <property type="entry name" value="FATTY ACID SYNTHASE"/>
    <property type="match status" value="1"/>
</dbReference>
<gene>
    <name evidence="8" type="ORF">GPA10_06105</name>
</gene>
<dbReference type="NCBIfam" id="TIGR01720">
    <property type="entry name" value="NRPS-para261"/>
    <property type="match status" value="1"/>
</dbReference>
<dbReference type="Gene3D" id="2.30.38.10">
    <property type="entry name" value="Luciferase, Domain 3"/>
    <property type="match status" value="2"/>
</dbReference>
<dbReference type="InterPro" id="IPR045851">
    <property type="entry name" value="AMP-bd_C_sf"/>
</dbReference>
<organism evidence="8 9">
    <name type="scientific">Streptomyces typhae</name>
    <dbReference type="NCBI Taxonomy" id="2681492"/>
    <lineage>
        <taxon>Bacteria</taxon>
        <taxon>Bacillati</taxon>
        <taxon>Actinomycetota</taxon>
        <taxon>Actinomycetes</taxon>
        <taxon>Kitasatosporales</taxon>
        <taxon>Streptomycetaceae</taxon>
        <taxon>Streptomyces</taxon>
    </lineage>
</organism>
<evidence type="ECO:0000256" key="6">
    <source>
        <dbReference type="ARBA" id="ARBA00023194"/>
    </source>
</evidence>
<dbReference type="CDD" id="cd12117">
    <property type="entry name" value="A_NRPS_Srf_like"/>
    <property type="match status" value="2"/>
</dbReference>
<dbReference type="SUPFAM" id="SSF56801">
    <property type="entry name" value="Acetyl-CoA synthetase-like"/>
    <property type="match status" value="2"/>
</dbReference>
<dbReference type="GO" id="GO:0005829">
    <property type="term" value="C:cytosol"/>
    <property type="evidence" value="ECO:0007669"/>
    <property type="project" value="TreeGrafter"/>
</dbReference>
<evidence type="ECO:0000256" key="3">
    <source>
        <dbReference type="ARBA" id="ARBA00022450"/>
    </source>
</evidence>
<dbReference type="InterPro" id="IPR025110">
    <property type="entry name" value="AMP-bd_C"/>
</dbReference>
<dbReference type="Gene3D" id="3.40.50.1820">
    <property type="entry name" value="alpha/beta hydrolase"/>
    <property type="match status" value="1"/>
</dbReference>
<dbReference type="InterPro" id="IPR001242">
    <property type="entry name" value="Condensation_dom"/>
</dbReference>
<evidence type="ECO:0000313" key="9">
    <source>
        <dbReference type="Proteomes" id="UP000483802"/>
    </source>
</evidence>
<dbReference type="PANTHER" id="PTHR45527">
    <property type="entry name" value="NONRIBOSOMAL PEPTIDE SYNTHETASE"/>
    <property type="match status" value="1"/>
</dbReference>
<dbReference type="Pfam" id="PF13193">
    <property type="entry name" value="AMP-binding_C"/>
    <property type="match status" value="2"/>
</dbReference>
<dbReference type="InterPro" id="IPR020806">
    <property type="entry name" value="PKS_PP-bd"/>
</dbReference>
<dbReference type="Proteomes" id="UP000483802">
    <property type="component" value="Unassembled WGS sequence"/>
</dbReference>
<sequence length="2218" mass="235869">MTDLRGSCAGHAPTPGVTVAASFAEQAAASPDAVAVIGAGGESTYRQLDERSDRLAHVLRARGVVRESVVAVALNRSVEYVETVLAVLKAGGAYLPLDPEYPAQRLAFMLRDAAPTVVVSDRATGAKLPDSDLPHLLVDADTTAAALAAAPAGPVPGPGSLPEHLANVIYTSGSTGRPKGVAVTQRDVTELVADRRFGGGAHRRILQHAPLAFDASTYELWVPLLSGGTLVVAPPGVLDGDSIATLVSRHRITALFASAGLFRVIAEEQPGAFGGLRELWTGGDAVSAEAVRRVLRACPDLTVFDVYGPTETTTYATCHPLTAAGDVPDSVPIGTPMDGVRGHVLDDALRPVAPGESGELYLAGAGLARGYLGRFALTAERFVACPFDGSGERMYRTGDVVARTQDGVLEFRGRADAQVKIRGFRIEPGEIEAALETHRQVSHAVVDVRETPGGGGKQLVAYTVPVLDETFDAGRGGGTGHFLLDTGVGPAELRAYLGQRLPPYMIPAAFVVLDELPLTVNGKVDRAALPEPEFHGAAYRAPRDEREETLAALFAEVLGAERVGIDDDFFAVGGDSIQSIQLATRARARGVVVSAREVFEHRTVAALAEVVTAAGPGSAPVLTELDGGGVGFLPHLPVTHWVRDWGPGFERFSQAMVLELPQGIDRAGLAATLGAVLDRHDLLRARLVEAGNTDDAGALGGPGLVVEPVGGLDADTLIRHVDCEGSWAAEGERAEVWRTLLLAELDAAAGRLDPAGGVMAQFVWFDAGPERAGRLLVTLHHVVVDGVSWRILMPDLATAWREIRDGRTPDLAPVGTSVRRWAHALVEEAARPERTAELKLWRSIVEGPDPVLGSRRLDPALDVVATLSHTRVRLPADVTETLLTTLPAAFRGGVNDGLLAGLAMAVAKWRAGRGVEESSSLIRLEGHGREEAAAPGADLARTVGWFTSAFPVRLDVAGADLDEAFAGGAAAGAVIKAVKEQLLTVPDKGIGYGLLRHLNTETAAVLAPHPMGQIGFNYLGRFSAGADMPAELRGLGFTQDTRVAELAELDAGQDPRMRAPAELDINAHVTDTPEGPRLGALFTAPEGILTQAEAGELADLWVQALHGLARHAEQPDAGGLTPSDVPLVKVSQADIDTWQRRYPDLGDIWPVSPLQKGLLFHSMMAVESGASFDAYLCQYTLHLTGDIDPARLRAACQALVQRHPALRAAFVPGPDDELVQLVMDTVDLPWQQRDYRDLNDAAREARLEEYLAEDLKDLFDPARPPMLRMALLTLAPDRHELVLTVHHALFDGWSLPLLTQDLLRLYANDGDASALPRARSYREYLTWLSRQDPSEPAQAWQHELDGVEEPTLLFPDADSDAESTGIGLSDVPLSAAHARDLSRRAAEHGVTLNTLVQGAWGVLVGYLTGRQDVLLAAPASGRPPTLAGVDSIVGMFLNSPPVRVQYAAGDSLGQVLSTLQGRQAGLLEHHHYSLADIQRGAGLPTLFDSAIGFESFPLDRAAIAEASAAAGFTVTGMRTFTATHYPVTVYVYPDGPQLRLVVHYQRHVLDQDAADALADRFGRVLSRFAEDPHARVGDIDALGAAERRQVLTGFNATDHARPDTTVADLFARRVTADPDAPAVVDTDGTSLTYRELDERTNSLARILRTSGVHQDSVVAVALRRSTAYVVTVLAALKAGGAYLPIDPDYPAERLEFMLRDTAPVVLVTDTATAAELPDHDRPQLTLDDPATVADLAAAPTAGLPPSWRGHPGQLAYVMYTSGSTGTPKGVGVTQHGVAGLASDRVYEGNAHERVLMHSTQAFDASTYELWVPLLNGGAVVVAPPGRLDVSTLSRLITDHRITGLLVAAGLFKIVAEEAPEAFTGVREVWAGGDVVPPAAVERVIAACPGIKVVDAYGPTEATMAASVHPMAEPGDIGAVVPIGRPLDNTRLYVLDPALRPVPPGAPGELYIAGERLARGYQGRHALTAERFVASPFAGPGERMYRTGDVVAWTPEGRLVFRGRADTQVKIRGFRIEPGEIQTALEQHEDVSHAVVVPHEDPAGQQGKQLVAYVVPTRAESAGTAAASSAAKTVSTEELRTFVSRTLPEYMVPAVFVLLDELPLTVNGKVDRAKLPEPKGAARAYVAPSTPQEEQLCDLVAQVLKVERVGMSDDFFELGGDSLLATRLASRIGKTLGAGVPIRAVFEADDIAALARTVSNASSARKPKLRRFSRSAPTR</sequence>
<dbReference type="FunFam" id="3.40.50.12780:FF:000012">
    <property type="entry name" value="Non-ribosomal peptide synthetase"/>
    <property type="match status" value="2"/>
</dbReference>
<evidence type="ECO:0000256" key="2">
    <source>
        <dbReference type="ARBA" id="ARBA00006432"/>
    </source>
</evidence>
<dbReference type="GO" id="GO:0008610">
    <property type="term" value="P:lipid biosynthetic process"/>
    <property type="evidence" value="ECO:0007669"/>
    <property type="project" value="UniProtKB-ARBA"/>
</dbReference>
<dbReference type="InterPro" id="IPR000873">
    <property type="entry name" value="AMP-dep_synth/lig_dom"/>
</dbReference>
<dbReference type="Pfam" id="PF00501">
    <property type="entry name" value="AMP-binding"/>
    <property type="match status" value="2"/>
</dbReference>
<comment type="cofactor">
    <cofactor evidence="1">
        <name>pantetheine 4'-phosphate</name>
        <dbReference type="ChEBI" id="CHEBI:47942"/>
    </cofactor>
</comment>
<keyword evidence="6" id="KW-0045">Antibiotic biosynthesis</keyword>
<evidence type="ECO:0000256" key="5">
    <source>
        <dbReference type="ARBA" id="ARBA00022737"/>
    </source>
</evidence>
<dbReference type="InterPro" id="IPR009081">
    <property type="entry name" value="PP-bd_ACP"/>
</dbReference>
<comment type="similarity">
    <text evidence="2">Belongs to the ATP-dependent AMP-binding enzyme family.</text>
</comment>
<dbReference type="PROSITE" id="PS00455">
    <property type="entry name" value="AMP_BINDING"/>
    <property type="match status" value="2"/>
</dbReference>
<comment type="caution">
    <text evidence="8">The sequence shown here is derived from an EMBL/GenBank/DDBJ whole genome shotgun (WGS) entry which is preliminary data.</text>
</comment>
<dbReference type="Pfam" id="PF00550">
    <property type="entry name" value="PP-binding"/>
    <property type="match status" value="2"/>
</dbReference>
<dbReference type="InterPro" id="IPR036736">
    <property type="entry name" value="ACP-like_sf"/>
</dbReference>
<dbReference type="Gene3D" id="3.30.300.30">
    <property type="match status" value="2"/>
</dbReference>
<dbReference type="InterPro" id="IPR023213">
    <property type="entry name" value="CAT-like_dom_sf"/>
</dbReference>
<keyword evidence="5" id="KW-0677">Repeat</keyword>
<feature type="domain" description="Carrier" evidence="7">
    <location>
        <begin position="2126"/>
        <end position="2201"/>
    </location>
</feature>
<dbReference type="FunFam" id="3.40.50.980:FF:000001">
    <property type="entry name" value="Non-ribosomal peptide synthetase"/>
    <property type="match status" value="2"/>
</dbReference>
<dbReference type="NCBIfam" id="TIGR01733">
    <property type="entry name" value="AA-adenyl-dom"/>
    <property type="match status" value="2"/>
</dbReference>
<protein>
    <submittedName>
        <fullName evidence="8">Amino acid adenylation domain-containing protein</fullName>
    </submittedName>
</protein>
<reference evidence="8 9" key="1">
    <citation type="submission" date="2019-11" db="EMBL/GenBank/DDBJ databases">
        <title>Streptomyces typhae sp. nov., a novel endophytic actinomycete isolated from the root of cattail pollen (Typha angustifolia L.).</title>
        <authorList>
            <person name="Peng C."/>
        </authorList>
    </citation>
    <scope>NUCLEOTIDE SEQUENCE [LARGE SCALE GENOMIC DNA]</scope>
    <source>
        <strain evidence="9">p1417</strain>
    </source>
</reference>
<dbReference type="Gene3D" id="3.30.559.10">
    <property type="entry name" value="Chloramphenicol acetyltransferase-like domain"/>
    <property type="match status" value="2"/>
</dbReference>
<keyword evidence="4" id="KW-0597">Phosphoprotein</keyword>
<dbReference type="Pfam" id="PF00668">
    <property type="entry name" value="Condensation"/>
    <property type="match status" value="2"/>
</dbReference>
<dbReference type="Gene3D" id="3.40.50.980">
    <property type="match status" value="4"/>
</dbReference>
<dbReference type="EMBL" id="WPNZ01000002">
    <property type="protein sequence ID" value="MVO84357.1"/>
    <property type="molecule type" value="Genomic_DNA"/>
</dbReference>
<evidence type="ECO:0000313" key="8">
    <source>
        <dbReference type="EMBL" id="MVO84357.1"/>
    </source>
</evidence>
<dbReference type="FunFam" id="3.30.300.30:FF:000010">
    <property type="entry name" value="Enterobactin synthetase component F"/>
    <property type="match status" value="2"/>
</dbReference>
<dbReference type="GO" id="GO:0043041">
    <property type="term" value="P:amino acid activation for nonribosomal peptide biosynthetic process"/>
    <property type="evidence" value="ECO:0007669"/>
    <property type="project" value="TreeGrafter"/>
</dbReference>
<proteinExistence type="inferred from homology"/>
<dbReference type="Gene3D" id="3.30.559.30">
    <property type="entry name" value="Nonribosomal peptide synthetase, condensation domain"/>
    <property type="match status" value="2"/>
</dbReference>
<dbReference type="PROSITE" id="PS50075">
    <property type="entry name" value="CARRIER"/>
    <property type="match status" value="2"/>
</dbReference>
<dbReference type="SUPFAM" id="SSF52777">
    <property type="entry name" value="CoA-dependent acyltransferases"/>
    <property type="match status" value="4"/>
</dbReference>
<feature type="domain" description="Carrier" evidence="7">
    <location>
        <begin position="541"/>
        <end position="615"/>
    </location>
</feature>
<dbReference type="InterPro" id="IPR010060">
    <property type="entry name" value="NRPS_synth"/>
</dbReference>
<dbReference type="RefSeq" id="WP_157164544.1">
    <property type="nucleotide sequence ID" value="NZ_WPNZ01000002.1"/>
</dbReference>
<evidence type="ECO:0000256" key="4">
    <source>
        <dbReference type="ARBA" id="ARBA00022553"/>
    </source>
</evidence>
<name>A0A6L6WRM4_9ACTN</name>
<dbReference type="GO" id="GO:0031177">
    <property type="term" value="F:phosphopantetheine binding"/>
    <property type="evidence" value="ECO:0007669"/>
    <property type="project" value="InterPro"/>
</dbReference>
<keyword evidence="3" id="KW-0596">Phosphopantetheine</keyword>